<keyword evidence="3" id="KW-1185">Reference proteome</keyword>
<evidence type="ECO:0000313" key="3">
    <source>
        <dbReference type="Proteomes" id="UP000006001"/>
    </source>
</evidence>
<dbReference type="EMBL" id="ACUX02000004">
    <property type="protein sequence ID" value="EEZ62077.1"/>
    <property type="molecule type" value="Genomic_DNA"/>
</dbReference>
<gene>
    <name evidence="2" type="ORF">HMPREF0762_00169</name>
</gene>
<evidence type="ECO:0000313" key="2">
    <source>
        <dbReference type="EMBL" id="EEZ62077.1"/>
    </source>
</evidence>
<dbReference type="HOGENOM" id="CLU_1804910_0_0_11"/>
<organism evidence="2 3">
    <name type="scientific">Slackia exigua (strain ATCC 700122 / DSM 15923 / CIP 105133 / JCM 11022 / KCTC 5966 / S-7)</name>
    <dbReference type="NCBI Taxonomy" id="649764"/>
    <lineage>
        <taxon>Bacteria</taxon>
        <taxon>Bacillati</taxon>
        <taxon>Actinomycetota</taxon>
        <taxon>Coriobacteriia</taxon>
        <taxon>Eggerthellales</taxon>
        <taxon>Eggerthellaceae</taxon>
        <taxon>Slackia</taxon>
    </lineage>
</organism>
<name>D0WED9_SLAES</name>
<sequence length="143" mass="16230">MNAEDTRLIAGCGNDAVLVRIAADDNGFPTPIRMVELFDRCEERIQIHEQDGFASPRCFTWYVRGKLHQASSLYTNICSYSITFDLVFESRFFVFSVMRVCLALHVVAAAAAMLYEHLDVEILHSEQCVFVVLHSRVLEISIP</sequence>
<protein>
    <submittedName>
        <fullName evidence="2">Uncharacterized protein</fullName>
    </submittedName>
</protein>
<keyword evidence="1" id="KW-1133">Transmembrane helix</keyword>
<feature type="transmembrane region" description="Helical" evidence="1">
    <location>
        <begin position="92"/>
        <end position="115"/>
    </location>
</feature>
<accession>D0WED9</accession>
<proteinExistence type="predicted"/>
<evidence type="ECO:0000256" key="1">
    <source>
        <dbReference type="SAM" id="Phobius"/>
    </source>
</evidence>
<comment type="caution">
    <text evidence="2">The sequence shown here is derived from an EMBL/GenBank/DDBJ whole genome shotgun (WGS) entry which is preliminary data.</text>
</comment>
<dbReference type="AlphaFoldDB" id="D0WED9"/>
<keyword evidence="1" id="KW-0472">Membrane</keyword>
<keyword evidence="1" id="KW-0812">Transmembrane</keyword>
<dbReference type="Proteomes" id="UP000006001">
    <property type="component" value="Unassembled WGS sequence"/>
</dbReference>
<reference evidence="2" key="1">
    <citation type="submission" date="2009-10" db="EMBL/GenBank/DDBJ databases">
        <authorList>
            <person name="Weinstock G."/>
            <person name="Sodergren E."/>
            <person name="Clifton S."/>
            <person name="Fulton L."/>
            <person name="Fulton B."/>
            <person name="Courtney L."/>
            <person name="Fronick C."/>
            <person name="Harrison M."/>
            <person name="Strong C."/>
            <person name="Farmer C."/>
            <person name="Delahaunty K."/>
            <person name="Markovic C."/>
            <person name="Hall O."/>
            <person name="Minx P."/>
            <person name="Tomlinson C."/>
            <person name="Mitreva M."/>
            <person name="Nelson J."/>
            <person name="Hou S."/>
            <person name="Wollam A."/>
            <person name="Pepin K.H."/>
            <person name="Johnson M."/>
            <person name="Bhonagiri V."/>
            <person name="Nash W.E."/>
            <person name="Warren W."/>
            <person name="Chinwalla A."/>
            <person name="Mardis E.R."/>
            <person name="Wilson R.K."/>
        </authorList>
    </citation>
    <scope>NUCLEOTIDE SEQUENCE [LARGE SCALE GENOMIC DNA]</scope>
    <source>
        <strain evidence="2">ATCC 700122</strain>
    </source>
</reference>